<dbReference type="PANTHER" id="PTHR33202:SF18">
    <property type="entry name" value="TRANSCRIPTIONAL REGULATOR FURA"/>
    <property type="match status" value="1"/>
</dbReference>
<dbReference type="InterPro" id="IPR043135">
    <property type="entry name" value="Fur_C"/>
</dbReference>
<evidence type="ECO:0000256" key="8">
    <source>
        <dbReference type="ARBA" id="ARBA00023015"/>
    </source>
</evidence>
<feature type="binding site" evidence="11">
    <location>
        <position position="95"/>
    </location>
    <ligand>
        <name>Zn(2+)</name>
        <dbReference type="ChEBI" id="CHEBI:29105"/>
    </ligand>
</feature>
<name>A0A9X4RJA0_9ACTN</name>
<reference evidence="12" key="1">
    <citation type="submission" date="2022-08" db="EMBL/GenBank/DDBJ databases">
        <title>Genome analysis of Corynebacteriales strain.</title>
        <authorList>
            <person name="Lee S.D."/>
        </authorList>
    </citation>
    <scope>NUCLEOTIDE SEQUENCE</scope>
    <source>
        <strain evidence="12">D3-21</strain>
    </source>
</reference>
<dbReference type="InterPro" id="IPR036390">
    <property type="entry name" value="WH_DNA-bd_sf"/>
</dbReference>
<dbReference type="AlphaFoldDB" id="A0A9X4RJA0"/>
<dbReference type="Gene3D" id="1.10.10.10">
    <property type="entry name" value="Winged helix-like DNA-binding domain superfamily/Winged helix DNA-binding domain"/>
    <property type="match status" value="1"/>
</dbReference>
<dbReference type="Pfam" id="PF01475">
    <property type="entry name" value="FUR"/>
    <property type="match status" value="1"/>
</dbReference>
<evidence type="ECO:0000256" key="1">
    <source>
        <dbReference type="ARBA" id="ARBA00004496"/>
    </source>
</evidence>
<dbReference type="GO" id="GO:0000976">
    <property type="term" value="F:transcription cis-regulatory region binding"/>
    <property type="evidence" value="ECO:0007669"/>
    <property type="project" value="TreeGrafter"/>
</dbReference>
<dbReference type="GO" id="GO:0045892">
    <property type="term" value="P:negative regulation of DNA-templated transcription"/>
    <property type="evidence" value="ECO:0007669"/>
    <property type="project" value="TreeGrafter"/>
</dbReference>
<dbReference type="CDD" id="cd07153">
    <property type="entry name" value="Fur_like"/>
    <property type="match status" value="1"/>
</dbReference>
<feature type="binding site" evidence="11">
    <location>
        <position position="135"/>
    </location>
    <ligand>
        <name>Zn(2+)</name>
        <dbReference type="ChEBI" id="CHEBI:29105"/>
    </ligand>
</feature>
<dbReference type="Proteomes" id="UP001152755">
    <property type="component" value="Unassembled WGS sequence"/>
</dbReference>
<accession>A0A9X4RJA0</accession>
<comment type="subcellular location">
    <subcellularLocation>
        <location evidence="1">Cytoplasm</location>
    </subcellularLocation>
</comment>
<evidence type="ECO:0000313" key="13">
    <source>
        <dbReference type="Proteomes" id="UP001152755"/>
    </source>
</evidence>
<dbReference type="GO" id="GO:0005737">
    <property type="term" value="C:cytoplasm"/>
    <property type="evidence" value="ECO:0007669"/>
    <property type="project" value="UniProtKB-SubCell"/>
</dbReference>
<comment type="cofactor">
    <cofactor evidence="11">
        <name>Zn(2+)</name>
        <dbReference type="ChEBI" id="CHEBI:29105"/>
    </cofactor>
    <text evidence="11">Binds 1 zinc ion per subunit.</text>
</comment>
<protein>
    <submittedName>
        <fullName evidence="12">Transcriptional repressor</fullName>
    </submittedName>
</protein>
<keyword evidence="3" id="KW-0963">Cytoplasm</keyword>
<dbReference type="SUPFAM" id="SSF46785">
    <property type="entry name" value="Winged helix' DNA-binding domain"/>
    <property type="match status" value="1"/>
</dbReference>
<dbReference type="GO" id="GO:1900376">
    <property type="term" value="P:regulation of secondary metabolite biosynthetic process"/>
    <property type="evidence" value="ECO:0007669"/>
    <property type="project" value="TreeGrafter"/>
</dbReference>
<evidence type="ECO:0000256" key="11">
    <source>
        <dbReference type="PIRSR" id="PIRSR602481-1"/>
    </source>
</evidence>
<keyword evidence="9" id="KW-0238">DNA-binding</keyword>
<dbReference type="GO" id="GO:0003700">
    <property type="term" value="F:DNA-binding transcription factor activity"/>
    <property type="evidence" value="ECO:0007669"/>
    <property type="project" value="InterPro"/>
</dbReference>
<dbReference type="Gene3D" id="3.30.1490.190">
    <property type="match status" value="1"/>
</dbReference>
<keyword evidence="4" id="KW-0678">Repressor</keyword>
<evidence type="ECO:0000313" key="12">
    <source>
        <dbReference type="EMBL" id="MDG3016956.1"/>
    </source>
</evidence>
<keyword evidence="6 11" id="KW-0862">Zinc</keyword>
<comment type="caution">
    <text evidence="12">The sequence shown here is derived from an EMBL/GenBank/DDBJ whole genome shotgun (WGS) entry which is preliminary data.</text>
</comment>
<sequence>MHDSDGDPRVLLRAAGLRVTAPRLAVLKVVAAHPHSDADRVATDVRRELGSVSTQAVYDVLKACVGAGILRRIEPAGSPARFEARTGDNHHHLVCRSCGAVTDVDCVVGHAPCLDPSDTHGYLVDEAEVVFWGLCPSCRSAPMNVNPTNTRSSE</sequence>
<evidence type="ECO:0000256" key="3">
    <source>
        <dbReference type="ARBA" id="ARBA00022490"/>
    </source>
</evidence>
<evidence type="ECO:0000256" key="7">
    <source>
        <dbReference type="ARBA" id="ARBA00023004"/>
    </source>
</evidence>
<comment type="similarity">
    <text evidence="2">Belongs to the Fur family.</text>
</comment>
<dbReference type="GO" id="GO:0008270">
    <property type="term" value="F:zinc ion binding"/>
    <property type="evidence" value="ECO:0007669"/>
    <property type="project" value="TreeGrafter"/>
</dbReference>
<evidence type="ECO:0000256" key="10">
    <source>
        <dbReference type="ARBA" id="ARBA00023163"/>
    </source>
</evidence>
<proteinExistence type="inferred from homology"/>
<feature type="binding site" evidence="11">
    <location>
        <position position="138"/>
    </location>
    <ligand>
        <name>Zn(2+)</name>
        <dbReference type="ChEBI" id="CHEBI:29105"/>
    </ligand>
</feature>
<feature type="binding site" evidence="11">
    <location>
        <position position="98"/>
    </location>
    <ligand>
        <name>Zn(2+)</name>
        <dbReference type="ChEBI" id="CHEBI:29105"/>
    </ligand>
</feature>
<dbReference type="PANTHER" id="PTHR33202">
    <property type="entry name" value="ZINC UPTAKE REGULATION PROTEIN"/>
    <property type="match status" value="1"/>
</dbReference>
<dbReference type="EMBL" id="JANRHA010000020">
    <property type="protein sequence ID" value="MDG3016956.1"/>
    <property type="molecule type" value="Genomic_DNA"/>
</dbReference>
<dbReference type="InterPro" id="IPR036388">
    <property type="entry name" value="WH-like_DNA-bd_sf"/>
</dbReference>
<keyword evidence="13" id="KW-1185">Reference proteome</keyword>
<organism evidence="12 13">
    <name type="scientific">Speluncibacter jeojiensis</name>
    <dbReference type="NCBI Taxonomy" id="2710754"/>
    <lineage>
        <taxon>Bacteria</taxon>
        <taxon>Bacillati</taxon>
        <taxon>Actinomycetota</taxon>
        <taxon>Actinomycetes</taxon>
        <taxon>Mycobacteriales</taxon>
        <taxon>Speluncibacteraceae</taxon>
        <taxon>Speluncibacter</taxon>
    </lineage>
</organism>
<evidence type="ECO:0000256" key="6">
    <source>
        <dbReference type="ARBA" id="ARBA00022833"/>
    </source>
</evidence>
<evidence type="ECO:0000256" key="9">
    <source>
        <dbReference type="ARBA" id="ARBA00023125"/>
    </source>
</evidence>
<keyword evidence="8" id="KW-0805">Transcription regulation</keyword>
<evidence type="ECO:0000256" key="4">
    <source>
        <dbReference type="ARBA" id="ARBA00022491"/>
    </source>
</evidence>
<keyword evidence="10" id="KW-0804">Transcription</keyword>
<gene>
    <name evidence="12" type="ORF">NVS88_20590</name>
</gene>
<evidence type="ECO:0000256" key="5">
    <source>
        <dbReference type="ARBA" id="ARBA00022723"/>
    </source>
</evidence>
<keyword evidence="7" id="KW-0408">Iron</keyword>
<evidence type="ECO:0000256" key="2">
    <source>
        <dbReference type="ARBA" id="ARBA00007957"/>
    </source>
</evidence>
<keyword evidence="5 11" id="KW-0479">Metal-binding</keyword>
<dbReference type="RefSeq" id="WP_277830461.1">
    <property type="nucleotide sequence ID" value="NZ_JAAIVF010000001.1"/>
</dbReference>
<dbReference type="InterPro" id="IPR002481">
    <property type="entry name" value="FUR"/>
</dbReference>